<proteinExistence type="predicted"/>
<dbReference type="AlphaFoldDB" id="A0A1H4GR99"/>
<evidence type="ECO:0000313" key="2">
    <source>
        <dbReference type="Proteomes" id="UP000242469"/>
    </source>
</evidence>
<dbReference type="Proteomes" id="UP000242469">
    <property type="component" value="Unassembled WGS sequence"/>
</dbReference>
<organism evidence="1 2">
    <name type="scientific">Marinobacterium iners DSM 11526</name>
    <dbReference type="NCBI Taxonomy" id="1122198"/>
    <lineage>
        <taxon>Bacteria</taxon>
        <taxon>Pseudomonadati</taxon>
        <taxon>Pseudomonadota</taxon>
        <taxon>Gammaproteobacteria</taxon>
        <taxon>Oceanospirillales</taxon>
        <taxon>Oceanospirillaceae</taxon>
        <taxon>Marinobacterium</taxon>
    </lineage>
</organism>
<evidence type="ECO:0000313" key="1">
    <source>
        <dbReference type="EMBL" id="SEB12067.1"/>
    </source>
</evidence>
<accession>A0A1H4GR99</accession>
<protein>
    <submittedName>
        <fullName evidence="1">Uncharacterized protein</fullName>
    </submittedName>
</protein>
<dbReference type="OrthoDB" id="6121269at2"/>
<keyword evidence="2" id="KW-1185">Reference proteome</keyword>
<dbReference type="EMBL" id="FNRJ01000019">
    <property type="protein sequence ID" value="SEB12067.1"/>
    <property type="molecule type" value="Genomic_DNA"/>
</dbReference>
<name>A0A1H4GR99_9GAMM</name>
<sequence>MNAPVSIDLPKAIPFVPIMDRARFAELVGISEPTLNNMIFRGYIPVITPSNGDERARRSFVNIAKLMSECMEVI</sequence>
<dbReference type="RefSeq" id="WP_139253944.1">
    <property type="nucleotide sequence ID" value="NZ_FNRJ01000019.1"/>
</dbReference>
<dbReference type="STRING" id="1122198.SAMN02745729_11941"/>
<gene>
    <name evidence="1" type="ORF">SAMN02745729_11941</name>
</gene>
<reference evidence="2" key="1">
    <citation type="submission" date="2016-10" db="EMBL/GenBank/DDBJ databases">
        <authorList>
            <person name="Varghese N."/>
            <person name="Submissions S."/>
        </authorList>
    </citation>
    <scope>NUCLEOTIDE SEQUENCE [LARGE SCALE GENOMIC DNA]</scope>
    <source>
        <strain evidence="2">DSM 11526</strain>
    </source>
</reference>